<accession>A0AC34Q5U8</accession>
<organism evidence="1 2">
    <name type="scientific">Panagrolaimus sp. JU765</name>
    <dbReference type="NCBI Taxonomy" id="591449"/>
    <lineage>
        <taxon>Eukaryota</taxon>
        <taxon>Metazoa</taxon>
        <taxon>Ecdysozoa</taxon>
        <taxon>Nematoda</taxon>
        <taxon>Chromadorea</taxon>
        <taxon>Rhabditida</taxon>
        <taxon>Tylenchina</taxon>
        <taxon>Panagrolaimomorpha</taxon>
        <taxon>Panagrolaimoidea</taxon>
        <taxon>Panagrolaimidae</taxon>
        <taxon>Panagrolaimus</taxon>
    </lineage>
</organism>
<evidence type="ECO:0000313" key="1">
    <source>
        <dbReference type="Proteomes" id="UP000887576"/>
    </source>
</evidence>
<dbReference type="WBParaSite" id="JU765_v2.g13095.t1">
    <property type="protein sequence ID" value="JU765_v2.g13095.t1"/>
    <property type="gene ID" value="JU765_v2.g13095"/>
</dbReference>
<dbReference type="Proteomes" id="UP000887576">
    <property type="component" value="Unplaced"/>
</dbReference>
<proteinExistence type="predicted"/>
<evidence type="ECO:0000313" key="2">
    <source>
        <dbReference type="WBParaSite" id="JU765_v2.g13095.t1"/>
    </source>
</evidence>
<name>A0AC34Q5U8_9BILA</name>
<sequence length="191" mass="20636">MLAPIVTKDMKLFTSKPIHTARIKNVRSRAQSLQDFANSNTNKQRVKIAPTSQRNAQSVGNLSLPNLSRSPPKSSSMRQPLAAIAEGVEMPSSSCTASTPAVTNLENEKQTSFKPRSVALDDLRIISDKNFVDPNKKDDDMDTTSSNGKTSPSAGKRFISKITSVFKSNGKKSSSMDNEDESSSSPTSPNS</sequence>
<protein>
    <submittedName>
        <fullName evidence="2">Uncharacterized protein</fullName>
    </submittedName>
</protein>
<reference evidence="2" key="1">
    <citation type="submission" date="2022-11" db="UniProtKB">
        <authorList>
            <consortium name="WormBaseParasite"/>
        </authorList>
    </citation>
    <scope>IDENTIFICATION</scope>
</reference>